<comment type="subcellular location">
    <subcellularLocation>
        <location evidence="9">Endomembrane system</location>
        <topology evidence="9">Single-pass type I membrane protein</topology>
    </subcellularLocation>
</comment>
<keyword evidence="7" id="KW-0834">Unfolded protein response</keyword>
<sequence length="539" mass="60452">MALIFLQTLVLLISLLATSNEANLPHDAPGENFDKLPFCDPSNSGLKHKDARLILVSTLDGRLSALNLDGEGEVAWTLDTGPGAMLSSSIHQLELTKNGHWARMIPSLNGGLYNFNGDSVEAIPVNADNLLQSDFRYSDGSVISGGKESRTYGVVANSGRLIYECSLEGCVNLTEGMGSKDDENNILVVRRQTQTVRAVEPQTGVERWNFSVGIHDVKFLNDHSPECHGTEKTSTQKASEDYQVKVVVPDGIVCIVSKMQPNKIIWKQKFHSPVVHAWKLHDGQMDTIDLFSNSLMSTLNLDDLASQSMDPPKLYIGMYKKQLYIQESIQMQSLIKNHQYLHISSGAAHIPRNGFYLYSEKEEKPKSKNCASAEDSKDNFHNTSYLDNFTFVDDEDEMPVQIIHLTSLWVWWKEVLAISIASALFVNVFFTQRFMRKMRFRMAQQMGYRTDRGMVEPLLPLFNDTDSGIHGYLTKRSYSESEKEGGGAANGNTEFVSRYLTDFEPIHRLGKGGFGVVFEARNKIDDCTYAIKRIPLPNK</sequence>
<evidence type="ECO:0000256" key="6">
    <source>
        <dbReference type="ARBA" id="ARBA00023180"/>
    </source>
</evidence>
<keyword evidence="5" id="KW-0810">Translation regulation</keyword>
<evidence type="ECO:0000256" key="3">
    <source>
        <dbReference type="ARBA" id="ARBA00022777"/>
    </source>
</evidence>
<keyword evidence="6" id="KW-0325">Glycoprotein</keyword>
<dbReference type="GO" id="GO:0005524">
    <property type="term" value="F:ATP binding"/>
    <property type="evidence" value="ECO:0007669"/>
    <property type="project" value="UniProtKB-UniRule"/>
</dbReference>
<dbReference type="PANTHER" id="PTHR11042:SF91">
    <property type="entry name" value="EUKARYOTIC TRANSLATION INITIATION FACTOR 2-ALPHA KINASE"/>
    <property type="match status" value="1"/>
</dbReference>
<keyword evidence="4 10" id="KW-0067">ATP-binding</keyword>
<dbReference type="Gene3D" id="3.30.200.20">
    <property type="entry name" value="Phosphorylase Kinase, domain 1"/>
    <property type="match status" value="1"/>
</dbReference>
<dbReference type="GO" id="GO:0005634">
    <property type="term" value="C:nucleus"/>
    <property type="evidence" value="ECO:0007669"/>
    <property type="project" value="TreeGrafter"/>
</dbReference>
<evidence type="ECO:0000256" key="1">
    <source>
        <dbReference type="ARBA" id="ARBA00022679"/>
    </source>
</evidence>
<gene>
    <name evidence="14" type="ORF">J437_LFUL003163</name>
</gene>
<dbReference type="GO" id="GO:0005737">
    <property type="term" value="C:cytoplasm"/>
    <property type="evidence" value="ECO:0007669"/>
    <property type="project" value="TreeGrafter"/>
</dbReference>
<dbReference type="PROSITE" id="PS50011">
    <property type="entry name" value="PROTEIN_KINASE_DOM"/>
    <property type="match status" value="1"/>
</dbReference>
<evidence type="ECO:0000256" key="9">
    <source>
        <dbReference type="ARBA" id="ARBA00046288"/>
    </source>
</evidence>
<dbReference type="Proteomes" id="UP000792457">
    <property type="component" value="Unassembled WGS sequence"/>
</dbReference>
<feature type="domain" description="Protein kinase" evidence="13">
    <location>
        <begin position="503"/>
        <end position="539"/>
    </location>
</feature>
<feature type="chain" id="PRO_5035477762" description="PRKR-like endoplasmic reticulum kinase" evidence="12">
    <location>
        <begin position="23"/>
        <end position="539"/>
    </location>
</feature>
<proteinExistence type="predicted"/>
<feature type="binding site" evidence="10">
    <location>
        <position position="532"/>
    </location>
    <ligand>
        <name>ATP</name>
        <dbReference type="ChEBI" id="CHEBI:30616"/>
    </ligand>
</feature>
<reference evidence="14" key="1">
    <citation type="submission" date="2013-04" db="EMBL/GenBank/DDBJ databases">
        <authorList>
            <person name="Qu J."/>
            <person name="Murali S.C."/>
            <person name="Bandaranaike D."/>
            <person name="Bellair M."/>
            <person name="Blankenburg K."/>
            <person name="Chao H."/>
            <person name="Dinh H."/>
            <person name="Doddapaneni H."/>
            <person name="Downs B."/>
            <person name="Dugan-Rocha S."/>
            <person name="Elkadiri S."/>
            <person name="Gnanaolivu R.D."/>
            <person name="Hernandez B."/>
            <person name="Javaid M."/>
            <person name="Jayaseelan J.C."/>
            <person name="Lee S."/>
            <person name="Li M."/>
            <person name="Ming W."/>
            <person name="Munidasa M."/>
            <person name="Muniz J."/>
            <person name="Nguyen L."/>
            <person name="Ongeri F."/>
            <person name="Osuji N."/>
            <person name="Pu L.-L."/>
            <person name="Puazo M."/>
            <person name="Qu C."/>
            <person name="Quiroz J."/>
            <person name="Raj R."/>
            <person name="Weissenberger G."/>
            <person name="Xin Y."/>
            <person name="Zou X."/>
            <person name="Han Y."/>
            <person name="Richards S."/>
            <person name="Worley K."/>
            <person name="Muzny D."/>
            <person name="Gibbs R."/>
        </authorList>
    </citation>
    <scope>NUCLEOTIDE SEQUENCE</scope>
    <source>
        <strain evidence="14">Sampled in the wild</strain>
    </source>
</reference>
<evidence type="ECO:0000256" key="8">
    <source>
        <dbReference type="ARBA" id="ARBA00041500"/>
    </source>
</evidence>
<dbReference type="InterPro" id="IPR050339">
    <property type="entry name" value="CC_SR_Kinase"/>
</dbReference>
<dbReference type="InterPro" id="IPR015943">
    <property type="entry name" value="WD40/YVTN_repeat-like_dom_sf"/>
</dbReference>
<keyword evidence="12" id="KW-0732">Signal</keyword>
<feature type="signal peptide" evidence="12">
    <location>
        <begin position="1"/>
        <end position="22"/>
    </location>
</feature>
<comment type="caution">
    <text evidence="14">The sequence shown here is derived from an EMBL/GenBank/DDBJ whole genome shotgun (WGS) entry which is preliminary data.</text>
</comment>
<evidence type="ECO:0000256" key="7">
    <source>
        <dbReference type="ARBA" id="ARBA00023230"/>
    </source>
</evidence>
<dbReference type="InterPro" id="IPR017441">
    <property type="entry name" value="Protein_kinase_ATP_BS"/>
</dbReference>
<evidence type="ECO:0000256" key="11">
    <source>
        <dbReference type="SAM" id="Phobius"/>
    </source>
</evidence>
<dbReference type="SUPFAM" id="SSF50998">
    <property type="entry name" value="Quinoprotein alcohol dehydrogenase-like"/>
    <property type="match status" value="1"/>
</dbReference>
<protein>
    <recommendedName>
        <fullName evidence="8">PRKR-like endoplasmic reticulum kinase</fullName>
    </recommendedName>
</protein>
<keyword evidence="11" id="KW-0472">Membrane</keyword>
<evidence type="ECO:0000313" key="15">
    <source>
        <dbReference type="Proteomes" id="UP000792457"/>
    </source>
</evidence>
<evidence type="ECO:0000256" key="10">
    <source>
        <dbReference type="PROSITE-ProRule" id="PRU10141"/>
    </source>
</evidence>
<evidence type="ECO:0000256" key="12">
    <source>
        <dbReference type="SAM" id="SignalP"/>
    </source>
</evidence>
<keyword evidence="15" id="KW-1185">Reference proteome</keyword>
<dbReference type="PANTHER" id="PTHR11042">
    <property type="entry name" value="EUKARYOTIC TRANSLATION INITIATION FACTOR 2-ALPHA KINASE EIF2-ALPHA KINASE -RELATED"/>
    <property type="match status" value="1"/>
</dbReference>
<organism evidence="14 15">
    <name type="scientific">Ladona fulva</name>
    <name type="common">Scarce chaser dragonfly</name>
    <name type="synonym">Libellula fulva</name>
    <dbReference type="NCBI Taxonomy" id="123851"/>
    <lineage>
        <taxon>Eukaryota</taxon>
        <taxon>Metazoa</taxon>
        <taxon>Ecdysozoa</taxon>
        <taxon>Arthropoda</taxon>
        <taxon>Hexapoda</taxon>
        <taxon>Insecta</taxon>
        <taxon>Pterygota</taxon>
        <taxon>Palaeoptera</taxon>
        <taxon>Odonata</taxon>
        <taxon>Epiprocta</taxon>
        <taxon>Anisoptera</taxon>
        <taxon>Libelluloidea</taxon>
        <taxon>Libellulidae</taxon>
        <taxon>Ladona</taxon>
    </lineage>
</organism>
<dbReference type="EMBL" id="KZ312452">
    <property type="protein sequence ID" value="KAG8240449.1"/>
    <property type="molecule type" value="Genomic_DNA"/>
</dbReference>
<keyword evidence="11" id="KW-1133">Transmembrane helix</keyword>
<keyword evidence="2 10" id="KW-0547">Nucleotide-binding</keyword>
<evidence type="ECO:0000256" key="4">
    <source>
        <dbReference type="ARBA" id="ARBA00022840"/>
    </source>
</evidence>
<dbReference type="InterPro" id="IPR000719">
    <property type="entry name" value="Prot_kinase_dom"/>
</dbReference>
<dbReference type="SUPFAM" id="SSF56112">
    <property type="entry name" value="Protein kinase-like (PK-like)"/>
    <property type="match status" value="1"/>
</dbReference>
<keyword evidence="11" id="KW-0812">Transmembrane</keyword>
<evidence type="ECO:0000259" key="13">
    <source>
        <dbReference type="PROSITE" id="PS50011"/>
    </source>
</evidence>
<accession>A0A8K0KU10</accession>
<dbReference type="GO" id="GO:0004694">
    <property type="term" value="F:eukaryotic translation initiation factor 2alpha kinase activity"/>
    <property type="evidence" value="ECO:0007669"/>
    <property type="project" value="TreeGrafter"/>
</dbReference>
<reference evidence="14" key="2">
    <citation type="submission" date="2017-10" db="EMBL/GenBank/DDBJ databases">
        <title>Ladona fulva Genome sequencing and assembly.</title>
        <authorList>
            <person name="Murali S."/>
            <person name="Richards S."/>
            <person name="Bandaranaike D."/>
            <person name="Bellair M."/>
            <person name="Blankenburg K."/>
            <person name="Chao H."/>
            <person name="Dinh H."/>
            <person name="Doddapaneni H."/>
            <person name="Dugan-Rocha S."/>
            <person name="Elkadiri S."/>
            <person name="Gnanaolivu R."/>
            <person name="Hernandez B."/>
            <person name="Skinner E."/>
            <person name="Javaid M."/>
            <person name="Lee S."/>
            <person name="Li M."/>
            <person name="Ming W."/>
            <person name="Munidasa M."/>
            <person name="Muniz J."/>
            <person name="Nguyen L."/>
            <person name="Hughes D."/>
            <person name="Osuji N."/>
            <person name="Pu L.-L."/>
            <person name="Puazo M."/>
            <person name="Qu C."/>
            <person name="Quiroz J."/>
            <person name="Raj R."/>
            <person name="Weissenberger G."/>
            <person name="Xin Y."/>
            <person name="Zou X."/>
            <person name="Han Y."/>
            <person name="Worley K."/>
            <person name="Muzny D."/>
            <person name="Gibbs R."/>
        </authorList>
    </citation>
    <scope>NUCLEOTIDE SEQUENCE</scope>
    <source>
        <strain evidence="14">Sampled in the wild</strain>
    </source>
</reference>
<evidence type="ECO:0000313" key="14">
    <source>
        <dbReference type="EMBL" id="KAG8240449.1"/>
    </source>
</evidence>
<dbReference type="Gene3D" id="2.130.10.10">
    <property type="entry name" value="YVTN repeat-like/Quinoprotein amine dehydrogenase"/>
    <property type="match status" value="1"/>
</dbReference>
<feature type="transmembrane region" description="Helical" evidence="11">
    <location>
        <begin position="409"/>
        <end position="430"/>
    </location>
</feature>
<dbReference type="OrthoDB" id="341578at2759"/>
<name>A0A8K0KU10_LADFU</name>
<evidence type="ECO:0000256" key="2">
    <source>
        <dbReference type="ARBA" id="ARBA00022741"/>
    </source>
</evidence>
<dbReference type="AlphaFoldDB" id="A0A8K0KU10"/>
<keyword evidence="1" id="KW-0808">Transferase</keyword>
<evidence type="ECO:0000256" key="5">
    <source>
        <dbReference type="ARBA" id="ARBA00022845"/>
    </source>
</evidence>
<dbReference type="PROSITE" id="PS00107">
    <property type="entry name" value="PROTEIN_KINASE_ATP"/>
    <property type="match status" value="1"/>
</dbReference>
<dbReference type="GO" id="GO:0012505">
    <property type="term" value="C:endomembrane system"/>
    <property type="evidence" value="ECO:0007669"/>
    <property type="project" value="UniProtKB-SubCell"/>
</dbReference>
<keyword evidence="3" id="KW-0418">Kinase</keyword>
<dbReference type="InterPro" id="IPR011009">
    <property type="entry name" value="Kinase-like_dom_sf"/>
</dbReference>
<dbReference type="GO" id="GO:0006986">
    <property type="term" value="P:response to unfolded protein"/>
    <property type="evidence" value="ECO:0007669"/>
    <property type="project" value="UniProtKB-KW"/>
</dbReference>
<dbReference type="InterPro" id="IPR011047">
    <property type="entry name" value="Quinoprotein_ADH-like_sf"/>
</dbReference>